<dbReference type="GO" id="GO:0003677">
    <property type="term" value="F:DNA binding"/>
    <property type="evidence" value="ECO:0007669"/>
    <property type="project" value="InterPro"/>
</dbReference>
<dbReference type="STRING" id="1826909.A5893_01855"/>
<sequence>MANTYSQINIQCVFAVKGRENILNKNFREELFKYMSGILKNNNAFPLAIGGWTDHVHVFFELPPNLNISDLMRDLKANSSKWINENKFLKGKFNWQEGFGAFSYSRSQRHQVINYIINQEKHHSNKTFREEYLELLKNFEIEFKQEYVFEFYD</sequence>
<dbReference type="SUPFAM" id="SSF143422">
    <property type="entry name" value="Transposase IS200-like"/>
    <property type="match status" value="1"/>
</dbReference>
<organism evidence="2 3">
    <name type="scientific">Pedobacter psychrophilus</name>
    <dbReference type="NCBI Taxonomy" id="1826909"/>
    <lineage>
        <taxon>Bacteria</taxon>
        <taxon>Pseudomonadati</taxon>
        <taxon>Bacteroidota</taxon>
        <taxon>Sphingobacteriia</taxon>
        <taxon>Sphingobacteriales</taxon>
        <taxon>Sphingobacteriaceae</taxon>
        <taxon>Pedobacter</taxon>
    </lineage>
</organism>
<reference evidence="2 3" key="2">
    <citation type="submission" date="2016-06" db="EMBL/GenBank/DDBJ databases">
        <title>Pedobacter psychrophilus sp. nov., isolated from Antarctic fragmentary rock.</title>
        <authorList>
            <person name="Svec P."/>
        </authorList>
    </citation>
    <scope>NUCLEOTIDE SEQUENCE [LARGE SCALE GENOMIC DNA]</scope>
    <source>
        <strain evidence="2 3">CCM 8644</strain>
    </source>
</reference>
<evidence type="ECO:0000313" key="3">
    <source>
        <dbReference type="Proteomes" id="UP000078459"/>
    </source>
</evidence>
<dbReference type="PANTHER" id="PTHR33360:SF2">
    <property type="entry name" value="TRANSPOSASE FOR INSERTION SEQUENCE ELEMENT IS200"/>
    <property type="match status" value="1"/>
</dbReference>
<accession>A0A179DLA0</accession>
<dbReference type="GO" id="GO:0006313">
    <property type="term" value="P:DNA transposition"/>
    <property type="evidence" value="ECO:0007669"/>
    <property type="project" value="InterPro"/>
</dbReference>
<dbReference type="Pfam" id="PF01797">
    <property type="entry name" value="Y1_Tnp"/>
    <property type="match status" value="1"/>
</dbReference>
<gene>
    <name evidence="2" type="ORF">A5893_01855</name>
</gene>
<dbReference type="InterPro" id="IPR036515">
    <property type="entry name" value="Transposase_17_sf"/>
</dbReference>
<evidence type="ECO:0000259" key="1">
    <source>
        <dbReference type="SMART" id="SM01321"/>
    </source>
</evidence>
<name>A0A179DLA0_9SPHI</name>
<evidence type="ECO:0000313" key="2">
    <source>
        <dbReference type="EMBL" id="OAQ41886.1"/>
    </source>
</evidence>
<dbReference type="InterPro" id="IPR002686">
    <property type="entry name" value="Transposase_17"/>
</dbReference>
<dbReference type="NCBIfam" id="NF033573">
    <property type="entry name" value="transpos_IS200"/>
    <property type="match status" value="1"/>
</dbReference>
<keyword evidence="3" id="KW-1185">Reference proteome</keyword>
<proteinExistence type="predicted"/>
<protein>
    <submittedName>
        <fullName evidence="2">Transposase</fullName>
    </submittedName>
</protein>
<dbReference type="EMBL" id="LWHJ01000011">
    <property type="protein sequence ID" value="OAQ41886.1"/>
    <property type="molecule type" value="Genomic_DNA"/>
</dbReference>
<dbReference type="AlphaFoldDB" id="A0A179DLA0"/>
<dbReference type="GO" id="GO:0004803">
    <property type="term" value="F:transposase activity"/>
    <property type="evidence" value="ECO:0007669"/>
    <property type="project" value="InterPro"/>
</dbReference>
<dbReference type="OrthoDB" id="9797997at2"/>
<comment type="caution">
    <text evidence="2">The sequence shown here is derived from an EMBL/GenBank/DDBJ whole genome shotgun (WGS) entry which is preliminary data.</text>
</comment>
<feature type="domain" description="Transposase IS200-like" evidence="1">
    <location>
        <begin position="5"/>
        <end position="119"/>
    </location>
</feature>
<reference evidence="2 3" key="1">
    <citation type="submission" date="2016-04" db="EMBL/GenBank/DDBJ databases">
        <authorList>
            <person name="Evans L.H."/>
            <person name="Alamgir A."/>
            <person name="Owens N."/>
            <person name="Weber N.D."/>
            <person name="Virtaneva K."/>
            <person name="Barbian K."/>
            <person name="Babar A."/>
            <person name="Rosenke K."/>
        </authorList>
    </citation>
    <scope>NUCLEOTIDE SEQUENCE [LARGE SCALE GENOMIC DNA]</scope>
    <source>
        <strain evidence="2 3">CCM 8644</strain>
    </source>
</reference>
<dbReference type="SMART" id="SM01321">
    <property type="entry name" value="Y1_Tnp"/>
    <property type="match status" value="1"/>
</dbReference>
<dbReference type="RefSeq" id="WP_068820918.1">
    <property type="nucleotide sequence ID" value="NZ_LWHJ01000011.1"/>
</dbReference>
<dbReference type="Gene3D" id="3.30.70.1290">
    <property type="entry name" value="Transposase IS200-like"/>
    <property type="match status" value="1"/>
</dbReference>
<dbReference type="Proteomes" id="UP000078459">
    <property type="component" value="Unassembled WGS sequence"/>
</dbReference>
<dbReference type="PANTHER" id="PTHR33360">
    <property type="entry name" value="TRANSPOSASE FOR INSERTION SEQUENCE ELEMENT IS200"/>
    <property type="match status" value="1"/>
</dbReference>